<keyword evidence="1" id="KW-1133">Transmembrane helix</keyword>
<organism evidence="2 5">
    <name type="scientific">Clostridium botulinum</name>
    <dbReference type="NCBI Taxonomy" id="1491"/>
    <lineage>
        <taxon>Bacteria</taxon>
        <taxon>Bacillati</taxon>
        <taxon>Bacillota</taxon>
        <taxon>Clostridia</taxon>
        <taxon>Eubacteriales</taxon>
        <taxon>Clostridiaceae</taxon>
        <taxon>Clostridium</taxon>
    </lineage>
</organism>
<protein>
    <submittedName>
        <fullName evidence="2">DUF1097 domain-containing protein</fullName>
    </submittedName>
</protein>
<evidence type="ECO:0000313" key="5">
    <source>
        <dbReference type="Proteomes" id="UP000476820"/>
    </source>
</evidence>
<keyword evidence="1" id="KW-0812">Transmembrane</keyword>
<gene>
    <name evidence="2" type="ORF">FC774_10720</name>
    <name evidence="3" type="ORF">FDB51_00780</name>
</gene>
<name>A0A0L9Y5M5_CLOBO</name>
<feature type="transmembrane region" description="Helical" evidence="1">
    <location>
        <begin position="79"/>
        <end position="102"/>
    </location>
</feature>
<keyword evidence="1" id="KW-0472">Membrane</keyword>
<dbReference type="Proteomes" id="UP000473681">
    <property type="component" value="Unassembled WGS sequence"/>
</dbReference>
<evidence type="ECO:0000313" key="3">
    <source>
        <dbReference type="EMBL" id="NFN33685.1"/>
    </source>
</evidence>
<dbReference type="RefSeq" id="WP_017825558.1">
    <property type="nucleotide sequence ID" value="NZ_LFPA01000065.1"/>
</dbReference>
<dbReference type="Proteomes" id="UP000476820">
    <property type="component" value="Unassembled WGS sequence"/>
</dbReference>
<comment type="caution">
    <text evidence="2">The sequence shown here is derived from an EMBL/GenBank/DDBJ whole genome shotgun (WGS) entry which is preliminary data.</text>
</comment>
<feature type="transmembrane region" description="Helical" evidence="1">
    <location>
        <begin position="122"/>
        <end position="144"/>
    </location>
</feature>
<proteinExistence type="predicted"/>
<dbReference type="EMBL" id="SWOV01000027">
    <property type="protein sequence ID" value="NFF88341.1"/>
    <property type="molecule type" value="Genomic_DNA"/>
</dbReference>
<evidence type="ECO:0000313" key="4">
    <source>
        <dbReference type="Proteomes" id="UP000473681"/>
    </source>
</evidence>
<dbReference type="AlphaFoldDB" id="A0A0L9Y5M5"/>
<reference evidence="4 5" key="1">
    <citation type="submission" date="2019-04" db="EMBL/GenBank/DDBJ databases">
        <title>Genome sequencing of Clostridium botulinum Groups I-IV and Clostridium butyricum.</title>
        <authorList>
            <person name="Brunt J."/>
            <person name="Van Vliet A.H.M."/>
            <person name="Stringer S.C."/>
            <person name="Carter A.T."/>
            <person name="Peck M.W."/>
        </authorList>
    </citation>
    <scope>NUCLEOTIDE SEQUENCE [LARGE SCALE GENOMIC DNA]</scope>
    <source>
        <strain evidence="2 5">1605</strain>
        <strain evidence="3 4">CB-K-33E</strain>
    </source>
</reference>
<dbReference type="InterPro" id="IPR009476">
    <property type="entry name" value="DUF1097"/>
</dbReference>
<dbReference type="OrthoDB" id="8588554at2"/>
<evidence type="ECO:0000313" key="2">
    <source>
        <dbReference type="EMBL" id="NFF88341.1"/>
    </source>
</evidence>
<dbReference type="Pfam" id="PF06496">
    <property type="entry name" value="DUF1097"/>
    <property type="match status" value="1"/>
</dbReference>
<accession>A0A0L9Y5M5</accession>
<dbReference type="EMBL" id="SWVK01000001">
    <property type="protein sequence ID" value="NFN33685.1"/>
    <property type="molecule type" value="Genomic_DNA"/>
</dbReference>
<evidence type="ECO:0000256" key="1">
    <source>
        <dbReference type="SAM" id="Phobius"/>
    </source>
</evidence>
<sequence length="153" mass="16048">MSSLFSLSLTTAILCGAWMIGADAAGLIAWAGFAGCTTFFAAGGKKQGFKSAICTNISGVFWAMLSIKVSAMLGFPQAGVIMTIVTTFFLCIQSKISLLAFIPGAFVGSFSTFAANGDWISLIPSLLVGAVLGFLCEWTGNLLYEKCGKKEEN</sequence>